<dbReference type="KEGG" id="cmt:CCM_08644"/>
<feature type="binding site" evidence="5">
    <location>
        <position position="292"/>
    </location>
    <ligand>
        <name>FAD</name>
        <dbReference type="ChEBI" id="CHEBI:57692"/>
    </ligand>
</feature>
<dbReference type="GO" id="GO:0097621">
    <property type="term" value="F:monoamine oxidase activity"/>
    <property type="evidence" value="ECO:0007669"/>
    <property type="project" value="UniProtKB-EC"/>
</dbReference>
<evidence type="ECO:0000256" key="2">
    <source>
        <dbReference type="ARBA" id="ARBA00005995"/>
    </source>
</evidence>
<dbReference type="STRING" id="983644.G3JRJ6"/>
<evidence type="ECO:0000256" key="3">
    <source>
        <dbReference type="ARBA" id="ARBA00023002"/>
    </source>
</evidence>
<dbReference type="PANTHER" id="PTHR43563">
    <property type="entry name" value="AMINE OXIDASE"/>
    <property type="match status" value="1"/>
</dbReference>
<evidence type="ECO:0000256" key="6">
    <source>
        <dbReference type="RuleBase" id="RU362067"/>
    </source>
</evidence>
<dbReference type="OMA" id="IWTTFKL"/>
<reference evidence="8 9" key="1">
    <citation type="journal article" date="2011" name="Genome Biol.">
        <title>Genome sequence of the insect pathogenic fungus Cordyceps militaris, a valued traditional Chinese medicine.</title>
        <authorList>
            <person name="Zheng P."/>
            <person name="Xia Y."/>
            <person name="Xiao G."/>
            <person name="Xiong C."/>
            <person name="Hu X."/>
            <person name="Zhang S."/>
            <person name="Zheng H."/>
            <person name="Huang Y."/>
            <person name="Zhou Y."/>
            <person name="Wang S."/>
            <person name="Zhao G.P."/>
            <person name="Liu X."/>
            <person name="St Leger R.J."/>
            <person name="Wang C."/>
        </authorList>
    </citation>
    <scope>NUCLEOTIDE SEQUENCE [LARGE SCALE GENOMIC DNA]</scope>
    <source>
        <strain evidence="8 9">CM01</strain>
    </source>
</reference>
<dbReference type="Gene3D" id="3.90.660.10">
    <property type="match status" value="2"/>
</dbReference>
<dbReference type="SUPFAM" id="SSF51905">
    <property type="entry name" value="FAD/NAD(P)-binding domain"/>
    <property type="match status" value="1"/>
</dbReference>
<dbReference type="Gene3D" id="3.50.50.60">
    <property type="entry name" value="FAD/NAD(P)-binding domain"/>
    <property type="match status" value="2"/>
</dbReference>
<evidence type="ECO:0000256" key="4">
    <source>
        <dbReference type="ARBA" id="ARBA00048448"/>
    </source>
</evidence>
<protein>
    <recommendedName>
        <fullName evidence="6">Amine oxidase</fullName>
        <ecNumber evidence="6">1.4.3.-</ecNumber>
    </recommendedName>
</protein>
<feature type="domain" description="Amine oxidase" evidence="7">
    <location>
        <begin position="50"/>
        <end position="495"/>
    </location>
</feature>
<keyword evidence="6" id="KW-0274">FAD</keyword>
<dbReference type="AlphaFoldDB" id="G3JRJ6"/>
<keyword evidence="9" id="KW-1185">Reference proteome</keyword>
<dbReference type="eggNOG" id="KOG0029">
    <property type="taxonomic scope" value="Eukaryota"/>
</dbReference>
<keyword evidence="3 6" id="KW-0560">Oxidoreductase</keyword>
<accession>G3JRJ6</accession>
<dbReference type="InParanoid" id="G3JRJ6"/>
<proteinExistence type="inferred from homology"/>
<dbReference type="InterPro" id="IPR036188">
    <property type="entry name" value="FAD/NAD-bd_sf"/>
</dbReference>
<dbReference type="Pfam" id="PF01593">
    <property type="entry name" value="Amino_oxidase"/>
    <property type="match status" value="1"/>
</dbReference>
<dbReference type="InterPro" id="IPR002937">
    <property type="entry name" value="Amino_oxidase"/>
</dbReference>
<dbReference type="EC" id="1.4.3.-" evidence="6"/>
<dbReference type="Proteomes" id="UP000001610">
    <property type="component" value="Unassembled WGS sequence"/>
</dbReference>
<sequence length="512" mass="56999">MASKTVDGYTWEPATGVVKGLKTDAVVKPAQSLGSKDNIYDAVVIGAGYAGLAAARDLALAGTFWSSSYSGRSVLLLEARDRIGGRTYTVNKDGFLYEMGGTWVTHHMGYLFREMQRYGMDRDLVTTGSPDMHKGYYTMDVPGAKPRTLSHEEAGAMQAKAWDVFVNVDGQYGRTLCPLPHAQLDNIMVDRETVEKWDQFSCQDRFDQIQDQLTTEEQGLLVSLLLHISGGDMQTSSLWDMIRSHALLMHSSDNFTDVWLRYKLRAGQTELAKRMFHDAKARGIDYSFSSPVQSISQGAEKDGEITVATHGEGAFRARRVISTIPLNVLKDIAFSPPLSKKRQEAIDIGHVNHMTKIHADVRNPELERWNGMRFPGLLLYGYGDGRLPNGNVHLVAFGADEREHFVPEKNPELAVESFNKLHPMDIQRLIFHNWSTDVYAKGGPAWWRPGYMSKYQDELQSRHGNIFFASADWAHGWRAAIDGALEQGSLAAQSVDGELGPSRPSAAVESKL</sequence>
<evidence type="ECO:0000313" key="9">
    <source>
        <dbReference type="Proteomes" id="UP000001610"/>
    </source>
</evidence>
<gene>
    <name evidence="8" type="ORF">CCM_08644</name>
</gene>
<feature type="binding site" evidence="5">
    <location>
        <position position="397"/>
    </location>
    <ligand>
        <name>substrate</name>
    </ligand>
</feature>
<dbReference type="PANTHER" id="PTHR43563:SF1">
    <property type="entry name" value="AMINE OXIDASE [FLAVIN-CONTAINING] B"/>
    <property type="match status" value="1"/>
</dbReference>
<evidence type="ECO:0000313" key="8">
    <source>
        <dbReference type="EMBL" id="EGX88599.1"/>
    </source>
</evidence>
<dbReference type="HOGENOM" id="CLU_004498_9_0_1"/>
<comment type="catalytic activity">
    <reaction evidence="4">
        <text>a secondary aliphatic amine + O2 + H2O = a primary amine + an aldehyde + H2O2</text>
        <dbReference type="Rhea" id="RHEA:26414"/>
        <dbReference type="ChEBI" id="CHEBI:15377"/>
        <dbReference type="ChEBI" id="CHEBI:15379"/>
        <dbReference type="ChEBI" id="CHEBI:16240"/>
        <dbReference type="ChEBI" id="CHEBI:17478"/>
        <dbReference type="ChEBI" id="CHEBI:58855"/>
        <dbReference type="ChEBI" id="CHEBI:65296"/>
        <dbReference type="EC" id="1.4.3.4"/>
    </reaction>
</comment>
<evidence type="ECO:0000256" key="1">
    <source>
        <dbReference type="ARBA" id="ARBA00001974"/>
    </source>
</evidence>
<dbReference type="VEuPathDB" id="FungiDB:CCM_08644"/>
<comment type="cofactor">
    <cofactor evidence="1 6">
        <name>FAD</name>
        <dbReference type="ChEBI" id="CHEBI:57692"/>
    </cofactor>
</comment>
<dbReference type="PRINTS" id="PR00757">
    <property type="entry name" value="AMINEOXDASEF"/>
</dbReference>
<dbReference type="GeneID" id="18170650"/>
<dbReference type="RefSeq" id="XP_006673844.1">
    <property type="nucleotide sequence ID" value="XM_006673781.1"/>
</dbReference>
<keyword evidence="6" id="KW-0285">Flavoprotein</keyword>
<evidence type="ECO:0000259" key="7">
    <source>
        <dbReference type="Pfam" id="PF01593"/>
    </source>
</evidence>
<dbReference type="EMBL" id="JH126405">
    <property type="protein sequence ID" value="EGX88599.1"/>
    <property type="molecule type" value="Genomic_DNA"/>
</dbReference>
<name>G3JRJ6_CORMM</name>
<feature type="binding site" evidence="5">
    <location>
        <begin position="78"/>
        <end position="79"/>
    </location>
    <ligand>
        <name>FAD</name>
        <dbReference type="ChEBI" id="CHEBI:57692"/>
    </ligand>
</feature>
<evidence type="ECO:0000256" key="5">
    <source>
        <dbReference type="PIRSR" id="PIRSR601613-1"/>
    </source>
</evidence>
<comment type="similarity">
    <text evidence="2 6">Belongs to the flavin monoamine oxidase family.</text>
</comment>
<dbReference type="InterPro" id="IPR001613">
    <property type="entry name" value="Flavin_amine_oxidase"/>
</dbReference>
<dbReference type="InterPro" id="IPR050703">
    <property type="entry name" value="Flavin_MAO"/>
</dbReference>
<organism evidence="8 9">
    <name type="scientific">Cordyceps militaris (strain CM01)</name>
    <name type="common">Caterpillar fungus</name>
    <dbReference type="NCBI Taxonomy" id="983644"/>
    <lineage>
        <taxon>Eukaryota</taxon>
        <taxon>Fungi</taxon>
        <taxon>Dikarya</taxon>
        <taxon>Ascomycota</taxon>
        <taxon>Pezizomycotina</taxon>
        <taxon>Sordariomycetes</taxon>
        <taxon>Hypocreomycetidae</taxon>
        <taxon>Hypocreales</taxon>
        <taxon>Cordycipitaceae</taxon>
        <taxon>Cordyceps</taxon>
    </lineage>
</organism>
<dbReference type="OrthoDB" id="7777654at2759"/>